<dbReference type="PANTHER" id="PTHR33545:SF9">
    <property type="entry name" value="UPF0750 MEMBRANE PROTEIN YITE"/>
    <property type="match status" value="1"/>
</dbReference>
<comment type="caution">
    <text evidence="11">The sequence shown here is derived from an EMBL/GenBank/DDBJ whole genome shotgun (WGS) entry which is preliminary data.</text>
</comment>
<dbReference type="EMBL" id="PDXQ01000001">
    <property type="protein sequence ID" value="TRZ32712.1"/>
    <property type="molecule type" value="Genomic_DNA"/>
</dbReference>
<evidence type="ECO:0000313" key="13">
    <source>
        <dbReference type="Proteomes" id="UP000316316"/>
    </source>
</evidence>
<dbReference type="InterPro" id="IPR019264">
    <property type="entry name" value="DUF2179"/>
</dbReference>
<feature type="transmembrane region" description="Helical" evidence="6">
    <location>
        <begin position="196"/>
        <end position="213"/>
    </location>
</feature>
<feature type="transmembrane region" description="Helical" evidence="6">
    <location>
        <begin position="32"/>
        <end position="54"/>
    </location>
</feature>
<evidence type="ECO:0000313" key="10">
    <source>
        <dbReference type="EMBL" id="RVU93473.1"/>
    </source>
</evidence>
<dbReference type="CDD" id="cd16380">
    <property type="entry name" value="YitT_C"/>
    <property type="match status" value="1"/>
</dbReference>
<evidence type="ECO:0000256" key="1">
    <source>
        <dbReference type="ARBA" id="ARBA00004651"/>
    </source>
</evidence>
<feature type="transmembrane region" description="Helical" evidence="6">
    <location>
        <begin position="106"/>
        <end position="124"/>
    </location>
</feature>
<reference evidence="8 14" key="3">
    <citation type="submission" date="2023-03" db="EMBL/GenBank/DDBJ databases">
        <authorList>
            <person name="Shen W."/>
            <person name="Cai J."/>
        </authorList>
    </citation>
    <scope>NUCLEOTIDE SEQUENCE [LARGE SCALE GENOMIC DNA]</scope>
    <source>
        <strain evidence="8">P33-2</strain>
        <strain evidence="9 14">Y2</strain>
    </source>
</reference>
<keyword evidence="5 6" id="KW-0472">Membrane</keyword>
<dbReference type="PANTHER" id="PTHR33545">
    <property type="entry name" value="UPF0750 MEMBRANE PROTEIN YITT-RELATED"/>
    <property type="match status" value="1"/>
</dbReference>
<dbReference type="GO" id="GO:0005886">
    <property type="term" value="C:plasma membrane"/>
    <property type="evidence" value="ECO:0007669"/>
    <property type="project" value="UniProtKB-SubCell"/>
</dbReference>
<keyword evidence="4 6" id="KW-1133">Transmembrane helix</keyword>
<dbReference type="Proteomes" id="UP001264335">
    <property type="component" value="Unassembled WGS sequence"/>
</dbReference>
<dbReference type="EMBL" id="RYZS01000001">
    <property type="protein sequence ID" value="RVU93473.1"/>
    <property type="molecule type" value="Genomic_DNA"/>
</dbReference>
<dbReference type="PIRSF" id="PIRSF006483">
    <property type="entry name" value="Membrane_protein_YitT"/>
    <property type="match status" value="1"/>
</dbReference>
<proteinExistence type="predicted"/>
<evidence type="ECO:0000256" key="2">
    <source>
        <dbReference type="ARBA" id="ARBA00022475"/>
    </source>
</evidence>
<dbReference type="RefSeq" id="WP_082158204.1">
    <property type="nucleotide sequence ID" value="NZ_CAAKNX010000079.1"/>
</dbReference>
<evidence type="ECO:0000313" key="11">
    <source>
        <dbReference type="EMBL" id="TRZ32712.1"/>
    </source>
</evidence>
<evidence type="ECO:0000313" key="14">
    <source>
        <dbReference type="Proteomes" id="UP001264335"/>
    </source>
</evidence>
<dbReference type="Pfam" id="PF02588">
    <property type="entry name" value="YitT_membrane"/>
    <property type="match status" value="1"/>
</dbReference>
<name>A0A2N8PZB1_ENTAV</name>
<reference evidence="11 13" key="1">
    <citation type="submission" date="2017-10" db="EMBL/GenBank/DDBJ databases">
        <title>FDA dAtabase for Regulatory Grade micrObial Sequences (FDA-ARGOS): Supporting development and validation of Infectious Disease Dx tests.</title>
        <authorList>
            <person name="Campos J."/>
            <person name="Goldberg B."/>
            <person name="Tallon L.J."/>
            <person name="Sadzewicz L."/>
            <person name="Sengamalay N."/>
            <person name="Ott S."/>
            <person name="Godinez A."/>
            <person name="Nagaraj S."/>
            <person name="Vyas G."/>
            <person name="Aluvathingal J."/>
            <person name="Nadendla S."/>
            <person name="Geyer C."/>
            <person name="Nandy P."/>
            <person name="Hobson J."/>
            <person name="Sichtig H."/>
        </authorList>
    </citation>
    <scope>NUCLEOTIDE SEQUENCE [LARGE SCALE GENOMIC DNA]</scope>
    <source>
        <strain evidence="11 13">FDAARGOS_185</strain>
    </source>
</reference>
<dbReference type="Proteomes" id="UP001260773">
    <property type="component" value="Unassembled WGS sequence"/>
</dbReference>
<accession>A0A2N8PZB1</accession>
<dbReference type="GeneID" id="69569184"/>
<evidence type="ECO:0000256" key="4">
    <source>
        <dbReference type="ARBA" id="ARBA00022989"/>
    </source>
</evidence>
<dbReference type="InterPro" id="IPR051461">
    <property type="entry name" value="UPF0750_membrane"/>
</dbReference>
<evidence type="ECO:0000313" key="12">
    <source>
        <dbReference type="Proteomes" id="UP000288388"/>
    </source>
</evidence>
<feature type="transmembrane region" description="Helical" evidence="6">
    <location>
        <begin position="130"/>
        <end position="148"/>
    </location>
</feature>
<dbReference type="AlphaFoldDB" id="A0A2N8PZB1"/>
<dbReference type="EMBL" id="JARPWY010000034">
    <property type="protein sequence ID" value="MDT2515098.1"/>
    <property type="molecule type" value="Genomic_DNA"/>
</dbReference>
<evidence type="ECO:0000256" key="6">
    <source>
        <dbReference type="SAM" id="Phobius"/>
    </source>
</evidence>
<evidence type="ECO:0000256" key="3">
    <source>
        <dbReference type="ARBA" id="ARBA00022692"/>
    </source>
</evidence>
<evidence type="ECO:0000313" key="8">
    <source>
        <dbReference type="EMBL" id="MDT2404947.1"/>
    </source>
</evidence>
<protein>
    <submittedName>
        <fullName evidence="11">YitT family protein</fullName>
    </submittedName>
</protein>
<evidence type="ECO:0000259" key="7">
    <source>
        <dbReference type="Pfam" id="PF10035"/>
    </source>
</evidence>
<comment type="subcellular location">
    <subcellularLocation>
        <location evidence="1">Cell membrane</location>
        <topology evidence="1">Multi-pass membrane protein</topology>
    </subcellularLocation>
</comment>
<feature type="transmembrane region" description="Helical" evidence="6">
    <location>
        <begin position="168"/>
        <end position="190"/>
    </location>
</feature>
<sequence>MKENTTLSLKAGAKKRKSVVDRKNKSDTLFSFLLQLLKISVAVLLLAISINLFLGPHDIAAGGASGIGILAESALGIDRSWVVLSLNVVVLILAALFLGKKIFFNTLIGSLLFPLALRIVPIGMLTEDRLLSVIFGSIVFAVGVAILYKIQASSGGTTIPPLIFEKYFGMNPSLGLLFTDMVIVFMSLYVFGFEEFLFAILSIGITSIVMNYIENGLKRRKAIMIISQDYTKEIRDQLTNELDRGMTVFDARGGKNDCDREMIMVVVTGQEYPLVRKIVDEIDPKSFMITYNVAEVHGLGFTYHPIQ</sequence>
<reference evidence="10 12" key="2">
    <citation type="submission" date="2018-12" db="EMBL/GenBank/DDBJ databases">
        <title>A novel vanA-carrying plasmid in a clinical isolate of Enterococcus avium.</title>
        <authorList>
            <person name="Bernasconi O.J."/>
            <person name="Luzzaro F."/>
            <person name="Endimiani A."/>
        </authorList>
    </citation>
    <scope>NUCLEOTIDE SEQUENCE [LARGE SCALE GENOMIC DNA]</scope>
    <source>
        <strain evidence="10 12">LC0559/18</strain>
    </source>
</reference>
<feature type="transmembrane region" description="Helical" evidence="6">
    <location>
        <begin position="80"/>
        <end position="99"/>
    </location>
</feature>
<dbReference type="Proteomes" id="UP000288388">
    <property type="component" value="Unassembled WGS sequence"/>
</dbReference>
<dbReference type="Pfam" id="PF10035">
    <property type="entry name" value="DUF2179"/>
    <property type="match status" value="1"/>
</dbReference>
<dbReference type="Proteomes" id="UP000316316">
    <property type="component" value="Unassembled WGS sequence"/>
</dbReference>
<dbReference type="EMBL" id="JARPWH010000153">
    <property type="protein sequence ID" value="MDT2404947.1"/>
    <property type="molecule type" value="Genomic_DNA"/>
</dbReference>
<gene>
    <name evidence="11" type="ORF">AUF17_00900</name>
    <name evidence="10" type="ORF">EK398_00575</name>
    <name evidence="8" type="ORF">P7D43_21495</name>
    <name evidence="9" type="ORF">P7D79_12810</name>
</gene>
<organism evidence="11 13">
    <name type="scientific">Enterococcus avium</name>
    <name type="common">Streptococcus avium</name>
    <dbReference type="NCBI Taxonomy" id="33945"/>
    <lineage>
        <taxon>Bacteria</taxon>
        <taxon>Bacillati</taxon>
        <taxon>Bacillota</taxon>
        <taxon>Bacilli</taxon>
        <taxon>Lactobacillales</taxon>
        <taxon>Enterococcaceae</taxon>
        <taxon>Enterococcus</taxon>
    </lineage>
</organism>
<dbReference type="Gene3D" id="3.30.70.120">
    <property type="match status" value="1"/>
</dbReference>
<dbReference type="InterPro" id="IPR015867">
    <property type="entry name" value="N-reg_PII/ATP_PRibTrfase_C"/>
</dbReference>
<dbReference type="InterPro" id="IPR003740">
    <property type="entry name" value="YitT"/>
</dbReference>
<evidence type="ECO:0000313" key="9">
    <source>
        <dbReference type="EMBL" id="MDT2515098.1"/>
    </source>
</evidence>
<evidence type="ECO:0000256" key="5">
    <source>
        <dbReference type="ARBA" id="ARBA00023136"/>
    </source>
</evidence>
<keyword evidence="3 6" id="KW-0812">Transmembrane</keyword>
<feature type="domain" description="DUF2179" evidence="7">
    <location>
        <begin position="244"/>
        <end position="298"/>
    </location>
</feature>
<keyword evidence="2" id="KW-1003">Cell membrane</keyword>